<dbReference type="GO" id="GO:0007059">
    <property type="term" value="P:chromosome segregation"/>
    <property type="evidence" value="ECO:0007669"/>
    <property type="project" value="TreeGrafter"/>
</dbReference>
<protein>
    <submittedName>
        <fullName evidence="12">Nnf1-domain-containing protein</fullName>
    </submittedName>
</protein>
<dbReference type="GO" id="GO:0051301">
    <property type="term" value="P:cell division"/>
    <property type="evidence" value="ECO:0007669"/>
    <property type="project" value="UniProtKB-KW"/>
</dbReference>
<evidence type="ECO:0000313" key="13">
    <source>
        <dbReference type="Proteomes" id="UP001301958"/>
    </source>
</evidence>
<sequence>MSTDQDPPTAAPSATSSGPDQDIEMTNAAPLPPPPLEAQSQAPPASGPAAAAQTSDSAIPSSDQAAPEPEKEAEKIIPGPRATYLQNLFTQAAKHTLDKLSSPANFASCFPTISAKAPGTLDNVQRQMVDRLGGLWNREFERILEARDVVRKLNELEVLLGDAGRRREVEGGNSVRIPPHTLPVETVLKGHLREGMQELKQRLEGRLKEIQEGNLKLFEEIKQQREEMEGMLKGVERVVRDLEGANRVLAGEEEGKGELVEEVVEETRGTEADIERVLKGRERV</sequence>
<evidence type="ECO:0000256" key="4">
    <source>
        <dbReference type="ARBA" id="ARBA00022618"/>
    </source>
</evidence>
<evidence type="ECO:0000313" key="12">
    <source>
        <dbReference type="EMBL" id="KAK4230775.1"/>
    </source>
</evidence>
<dbReference type="GO" id="GO:0005634">
    <property type="term" value="C:nucleus"/>
    <property type="evidence" value="ECO:0007669"/>
    <property type="project" value="UniProtKB-SubCell"/>
</dbReference>
<evidence type="ECO:0000256" key="11">
    <source>
        <dbReference type="SAM" id="MobiDB-lite"/>
    </source>
</evidence>
<evidence type="ECO:0000256" key="8">
    <source>
        <dbReference type="ARBA" id="ARBA00023306"/>
    </source>
</evidence>
<dbReference type="PANTHER" id="PTHR15459:SF3">
    <property type="entry name" value="POLYAMINE-MODULATED FACTOR 1"/>
    <property type="match status" value="1"/>
</dbReference>
<dbReference type="AlphaFoldDB" id="A0AAN7BWC1"/>
<feature type="compositionally biased region" description="Polar residues" evidence="11">
    <location>
        <begin position="1"/>
        <end position="19"/>
    </location>
</feature>
<feature type="coiled-coil region" evidence="10">
    <location>
        <begin position="193"/>
        <end position="245"/>
    </location>
</feature>
<evidence type="ECO:0000256" key="2">
    <source>
        <dbReference type="ARBA" id="ARBA00004629"/>
    </source>
</evidence>
<comment type="subcellular location">
    <subcellularLocation>
        <location evidence="2">Chromosome</location>
        <location evidence="2">Centromere</location>
        <location evidence="2">Kinetochore</location>
    </subcellularLocation>
    <subcellularLocation>
        <location evidence="1">Nucleus</location>
    </subcellularLocation>
</comment>
<keyword evidence="13" id="KW-1185">Reference proteome</keyword>
<reference evidence="12" key="2">
    <citation type="submission" date="2023-05" db="EMBL/GenBank/DDBJ databases">
        <authorList>
            <consortium name="Lawrence Berkeley National Laboratory"/>
            <person name="Steindorff A."/>
            <person name="Hensen N."/>
            <person name="Bonometti L."/>
            <person name="Westerberg I."/>
            <person name="Brannstrom I.O."/>
            <person name="Guillou S."/>
            <person name="Cros-Aarteil S."/>
            <person name="Calhoun S."/>
            <person name="Haridas S."/>
            <person name="Kuo A."/>
            <person name="Mondo S."/>
            <person name="Pangilinan J."/>
            <person name="Riley R."/>
            <person name="Labutti K."/>
            <person name="Andreopoulos B."/>
            <person name="Lipzen A."/>
            <person name="Chen C."/>
            <person name="Yanf M."/>
            <person name="Daum C."/>
            <person name="Ng V."/>
            <person name="Clum A."/>
            <person name="Ohm R."/>
            <person name="Martin F."/>
            <person name="Silar P."/>
            <person name="Natvig D."/>
            <person name="Lalanne C."/>
            <person name="Gautier V."/>
            <person name="Ament-Velasquez S.L."/>
            <person name="Kruys A."/>
            <person name="Hutchinson M.I."/>
            <person name="Powell A.J."/>
            <person name="Barry K."/>
            <person name="Miller A.N."/>
            <person name="Grigoriev I.V."/>
            <person name="Debuchy R."/>
            <person name="Gladieux P."/>
            <person name="Thoren M.H."/>
            <person name="Johannesson H."/>
        </authorList>
    </citation>
    <scope>NUCLEOTIDE SEQUENCE</scope>
    <source>
        <strain evidence="12">CBS 990.96</strain>
    </source>
</reference>
<gene>
    <name evidence="12" type="ORF">QBC38DRAFT_7519</name>
</gene>
<dbReference type="PANTHER" id="PTHR15459">
    <property type="entry name" value="POLYAMINE-MODULATED FACTOR 1"/>
    <property type="match status" value="1"/>
</dbReference>
<evidence type="ECO:0000256" key="10">
    <source>
        <dbReference type="SAM" id="Coils"/>
    </source>
</evidence>
<keyword evidence="6" id="KW-0995">Kinetochore</keyword>
<evidence type="ECO:0000256" key="1">
    <source>
        <dbReference type="ARBA" id="ARBA00004123"/>
    </source>
</evidence>
<reference evidence="12" key="1">
    <citation type="journal article" date="2023" name="Mol. Phylogenet. Evol.">
        <title>Genome-scale phylogeny and comparative genomics of the fungal order Sordariales.</title>
        <authorList>
            <person name="Hensen N."/>
            <person name="Bonometti L."/>
            <person name="Westerberg I."/>
            <person name="Brannstrom I.O."/>
            <person name="Guillou S."/>
            <person name="Cros-Aarteil S."/>
            <person name="Calhoun S."/>
            <person name="Haridas S."/>
            <person name="Kuo A."/>
            <person name="Mondo S."/>
            <person name="Pangilinan J."/>
            <person name="Riley R."/>
            <person name="LaButti K."/>
            <person name="Andreopoulos B."/>
            <person name="Lipzen A."/>
            <person name="Chen C."/>
            <person name="Yan M."/>
            <person name="Daum C."/>
            <person name="Ng V."/>
            <person name="Clum A."/>
            <person name="Steindorff A."/>
            <person name="Ohm R.A."/>
            <person name="Martin F."/>
            <person name="Silar P."/>
            <person name="Natvig D.O."/>
            <person name="Lalanne C."/>
            <person name="Gautier V."/>
            <person name="Ament-Velasquez S.L."/>
            <person name="Kruys A."/>
            <person name="Hutchinson M.I."/>
            <person name="Powell A.J."/>
            <person name="Barry K."/>
            <person name="Miller A.N."/>
            <person name="Grigoriev I.V."/>
            <person name="Debuchy R."/>
            <person name="Gladieux P."/>
            <person name="Hiltunen Thoren M."/>
            <person name="Johannesson H."/>
        </authorList>
    </citation>
    <scope>NUCLEOTIDE SEQUENCE</scope>
    <source>
        <strain evidence="12">CBS 990.96</strain>
    </source>
</reference>
<evidence type="ECO:0000256" key="6">
    <source>
        <dbReference type="ARBA" id="ARBA00022838"/>
    </source>
</evidence>
<keyword evidence="5" id="KW-0498">Mitosis</keyword>
<keyword evidence="8" id="KW-0131">Cell cycle</keyword>
<evidence type="ECO:0000256" key="9">
    <source>
        <dbReference type="ARBA" id="ARBA00023328"/>
    </source>
</evidence>
<comment type="caution">
    <text evidence="12">The sequence shown here is derived from an EMBL/GenBank/DDBJ whole genome shotgun (WGS) entry which is preliminary data.</text>
</comment>
<feature type="compositionally biased region" description="Low complexity" evidence="11">
    <location>
        <begin position="37"/>
        <end position="55"/>
    </location>
</feature>
<keyword evidence="10" id="KW-0175">Coiled coil</keyword>
<dbReference type="EMBL" id="MU865296">
    <property type="protein sequence ID" value="KAK4230775.1"/>
    <property type="molecule type" value="Genomic_DNA"/>
</dbReference>
<keyword evidence="9" id="KW-0137">Centromere</keyword>
<organism evidence="12 13">
    <name type="scientific">Podospora fimiseda</name>
    <dbReference type="NCBI Taxonomy" id="252190"/>
    <lineage>
        <taxon>Eukaryota</taxon>
        <taxon>Fungi</taxon>
        <taxon>Dikarya</taxon>
        <taxon>Ascomycota</taxon>
        <taxon>Pezizomycotina</taxon>
        <taxon>Sordariomycetes</taxon>
        <taxon>Sordariomycetidae</taxon>
        <taxon>Sordariales</taxon>
        <taxon>Podosporaceae</taxon>
        <taxon>Podospora</taxon>
    </lineage>
</organism>
<evidence type="ECO:0000256" key="7">
    <source>
        <dbReference type="ARBA" id="ARBA00023242"/>
    </source>
</evidence>
<dbReference type="Pfam" id="PF03980">
    <property type="entry name" value="Nnf1"/>
    <property type="match status" value="1"/>
</dbReference>
<proteinExistence type="predicted"/>
<feature type="region of interest" description="Disordered" evidence="11">
    <location>
        <begin position="1"/>
        <end position="74"/>
    </location>
</feature>
<accession>A0AAN7BWC1</accession>
<dbReference type="InterPro" id="IPR007128">
    <property type="entry name" value="PMF1/Nnf1"/>
</dbReference>
<evidence type="ECO:0000256" key="5">
    <source>
        <dbReference type="ARBA" id="ARBA00022776"/>
    </source>
</evidence>
<evidence type="ECO:0000256" key="3">
    <source>
        <dbReference type="ARBA" id="ARBA00022454"/>
    </source>
</evidence>
<dbReference type="Proteomes" id="UP001301958">
    <property type="component" value="Unassembled WGS sequence"/>
</dbReference>
<keyword evidence="7" id="KW-0539">Nucleus</keyword>
<keyword evidence="3" id="KW-0158">Chromosome</keyword>
<keyword evidence="4" id="KW-0132">Cell division</keyword>
<name>A0AAN7BWC1_9PEZI</name>
<dbReference type="GO" id="GO:0000444">
    <property type="term" value="C:MIS12/MIND type complex"/>
    <property type="evidence" value="ECO:0007669"/>
    <property type="project" value="InterPro"/>
</dbReference>